<proteinExistence type="predicted"/>
<dbReference type="AlphaFoldDB" id="X0TK06"/>
<feature type="non-terminal residue" evidence="1">
    <location>
        <position position="1"/>
    </location>
</feature>
<reference evidence="1" key="1">
    <citation type="journal article" date="2014" name="Front. Microbiol.">
        <title>High frequency of phylogenetically diverse reductive dehalogenase-homologous genes in deep subseafloor sedimentary metagenomes.</title>
        <authorList>
            <person name="Kawai M."/>
            <person name="Futagami T."/>
            <person name="Toyoda A."/>
            <person name="Takaki Y."/>
            <person name="Nishi S."/>
            <person name="Hori S."/>
            <person name="Arai W."/>
            <person name="Tsubouchi T."/>
            <person name="Morono Y."/>
            <person name="Uchiyama I."/>
            <person name="Ito T."/>
            <person name="Fujiyama A."/>
            <person name="Inagaki F."/>
            <person name="Takami H."/>
        </authorList>
    </citation>
    <scope>NUCLEOTIDE SEQUENCE</scope>
    <source>
        <strain evidence="1">Expedition CK06-06</strain>
    </source>
</reference>
<gene>
    <name evidence="1" type="ORF">S01H1_29919</name>
</gene>
<sequence>KPRDFTGVIHEKYSPTYHKHIKRAMDRATKRIIRRAK</sequence>
<evidence type="ECO:0000313" key="1">
    <source>
        <dbReference type="EMBL" id="GAF93888.1"/>
    </source>
</evidence>
<organism evidence="1">
    <name type="scientific">marine sediment metagenome</name>
    <dbReference type="NCBI Taxonomy" id="412755"/>
    <lineage>
        <taxon>unclassified sequences</taxon>
        <taxon>metagenomes</taxon>
        <taxon>ecological metagenomes</taxon>
    </lineage>
</organism>
<name>X0TK06_9ZZZZ</name>
<accession>X0TK06</accession>
<comment type="caution">
    <text evidence="1">The sequence shown here is derived from an EMBL/GenBank/DDBJ whole genome shotgun (WGS) entry which is preliminary data.</text>
</comment>
<protein>
    <submittedName>
        <fullName evidence="1">Uncharacterized protein</fullName>
    </submittedName>
</protein>
<dbReference type="EMBL" id="BARS01018387">
    <property type="protein sequence ID" value="GAF93888.1"/>
    <property type="molecule type" value="Genomic_DNA"/>
</dbReference>